<organism evidence="3 4">
    <name type="scientific">Papillibacter cinnamivorans DSM 12816</name>
    <dbReference type="NCBI Taxonomy" id="1122930"/>
    <lineage>
        <taxon>Bacteria</taxon>
        <taxon>Bacillati</taxon>
        <taxon>Bacillota</taxon>
        <taxon>Clostridia</taxon>
        <taxon>Eubacteriales</taxon>
        <taxon>Oscillospiraceae</taxon>
        <taxon>Papillibacter</taxon>
    </lineage>
</organism>
<keyword evidence="1" id="KW-0456">Lyase</keyword>
<dbReference type="RefSeq" id="WP_084234861.1">
    <property type="nucleotide sequence ID" value="NZ_FWXW01000005.1"/>
</dbReference>
<dbReference type="EMBL" id="FWXW01000005">
    <property type="protein sequence ID" value="SMC72248.1"/>
    <property type="molecule type" value="Genomic_DNA"/>
</dbReference>
<dbReference type="InterPro" id="IPR032465">
    <property type="entry name" value="ACMSD"/>
</dbReference>
<dbReference type="GO" id="GO:0016831">
    <property type="term" value="F:carboxy-lyase activity"/>
    <property type="evidence" value="ECO:0007669"/>
    <property type="project" value="InterPro"/>
</dbReference>
<gene>
    <name evidence="3" type="ORF">SAMN02745168_2195</name>
</gene>
<dbReference type="SUPFAM" id="SSF51556">
    <property type="entry name" value="Metallo-dependent hydrolases"/>
    <property type="match status" value="1"/>
</dbReference>
<reference evidence="3 4" key="1">
    <citation type="submission" date="2017-04" db="EMBL/GenBank/DDBJ databases">
        <authorList>
            <person name="Afonso C.L."/>
            <person name="Miller P.J."/>
            <person name="Scott M.A."/>
            <person name="Spackman E."/>
            <person name="Goraichik I."/>
            <person name="Dimitrov K.M."/>
            <person name="Suarez D.L."/>
            <person name="Swayne D.E."/>
        </authorList>
    </citation>
    <scope>NUCLEOTIDE SEQUENCE [LARGE SCALE GENOMIC DNA]</scope>
    <source>
        <strain evidence="3 4">DSM 12816</strain>
    </source>
</reference>
<dbReference type="OrthoDB" id="9771932at2"/>
<feature type="domain" description="Amidohydrolase-related" evidence="2">
    <location>
        <begin position="3"/>
        <end position="288"/>
    </location>
</feature>
<dbReference type="Proteomes" id="UP000192790">
    <property type="component" value="Unassembled WGS sequence"/>
</dbReference>
<evidence type="ECO:0000313" key="4">
    <source>
        <dbReference type="Proteomes" id="UP000192790"/>
    </source>
</evidence>
<evidence type="ECO:0000313" key="3">
    <source>
        <dbReference type="EMBL" id="SMC72248.1"/>
    </source>
</evidence>
<dbReference type="PANTHER" id="PTHR21240">
    <property type="entry name" value="2-AMINO-3-CARBOXYLMUCONATE-6-SEMIALDEHYDE DECARBOXYLASE"/>
    <property type="match status" value="1"/>
</dbReference>
<protein>
    <submittedName>
        <fullName evidence="3">Predicted metal-dependent hydrolase, TIM-barrel fold</fullName>
    </submittedName>
</protein>
<name>A0A1W2BIH0_9FIRM</name>
<evidence type="ECO:0000259" key="2">
    <source>
        <dbReference type="Pfam" id="PF04909"/>
    </source>
</evidence>
<keyword evidence="3" id="KW-0378">Hydrolase</keyword>
<dbReference type="Gene3D" id="3.20.20.140">
    <property type="entry name" value="Metal-dependent hydrolases"/>
    <property type="match status" value="1"/>
</dbReference>
<keyword evidence="4" id="KW-1185">Reference proteome</keyword>
<dbReference type="Pfam" id="PF04909">
    <property type="entry name" value="Amidohydro_2"/>
    <property type="match status" value="1"/>
</dbReference>
<accession>A0A1W2BIH0</accession>
<dbReference type="InterPro" id="IPR006680">
    <property type="entry name" value="Amidohydro-rel"/>
</dbReference>
<dbReference type="STRING" id="1122930.SAMN02745168_2195"/>
<dbReference type="InterPro" id="IPR032466">
    <property type="entry name" value="Metal_Hydrolase"/>
</dbReference>
<evidence type="ECO:0000256" key="1">
    <source>
        <dbReference type="ARBA" id="ARBA00023239"/>
    </source>
</evidence>
<proteinExistence type="predicted"/>
<dbReference type="AlphaFoldDB" id="A0A1W2BIH0"/>
<dbReference type="GO" id="GO:0016787">
    <property type="term" value="F:hydrolase activity"/>
    <property type="evidence" value="ECO:0007669"/>
    <property type="project" value="UniProtKB-KW"/>
</dbReference>
<sequence>MVIDCHYHYYPDEFDLMRKRAEMKREGIDKIALMGQINPFFSAELGEEVLAQLQAALGHKEYEPMLKGVIADFTEKGIRMGGVEYPIFFEPDNEGVFAACDKAPDLLYGWVLVCPKGKINPVEELKRWEKHPAFIGVKAHPFYHHYAVEALEPVARRLQELKKPMILHLAYDQFENIRKIALAHPDMPVILAHAAFPDFFNCWESLAKVPNMYVDLSSDAYLGEAMTVSVVKALGPDKCMFGTDGPFGIHRPDGTFDIGFIKRRLERLFPDKEVQQKLLGGTFARLIGVKA</sequence>